<dbReference type="Gene3D" id="3.30.70.330">
    <property type="match status" value="1"/>
</dbReference>
<dbReference type="CDD" id="cd00268">
    <property type="entry name" value="DEADc"/>
    <property type="match status" value="1"/>
</dbReference>
<dbReference type="InterPro" id="IPR001650">
    <property type="entry name" value="Helicase_C-like"/>
</dbReference>
<organism evidence="10 11">
    <name type="scientific">Ohessyouella blattaphilus</name>
    <dbReference type="NCBI Taxonomy" id="2949333"/>
    <lineage>
        <taxon>Bacteria</taxon>
        <taxon>Bacillati</taxon>
        <taxon>Bacillota</taxon>
        <taxon>Clostridia</taxon>
        <taxon>Lachnospirales</taxon>
        <taxon>Lachnospiraceae</taxon>
        <taxon>Ohessyouella</taxon>
    </lineage>
</organism>
<dbReference type="InterPro" id="IPR014014">
    <property type="entry name" value="RNA_helicase_DEAD_Q_motif"/>
</dbReference>
<evidence type="ECO:0000256" key="1">
    <source>
        <dbReference type="ARBA" id="ARBA00022741"/>
    </source>
</evidence>
<keyword evidence="1" id="KW-0547">Nucleotide-binding</keyword>
<dbReference type="Pfam" id="PF00271">
    <property type="entry name" value="Helicase_C"/>
    <property type="match status" value="1"/>
</dbReference>
<dbReference type="CDD" id="cd18787">
    <property type="entry name" value="SF2_C_DEAD"/>
    <property type="match status" value="1"/>
</dbReference>
<keyword evidence="11" id="KW-1185">Reference proteome</keyword>
<feature type="domain" description="Helicase C-terminal" evidence="8">
    <location>
        <begin position="217"/>
        <end position="379"/>
    </location>
</feature>
<feature type="short sequence motif" description="Q motif" evidence="6">
    <location>
        <begin position="7"/>
        <end position="35"/>
    </location>
</feature>
<dbReference type="Pfam" id="PF03880">
    <property type="entry name" value="DbpA"/>
    <property type="match status" value="1"/>
</dbReference>
<sequence length="477" mass="54164">MTKLERNKFEQYGLSEEVLEALSLLGYEQPTQIQEEVLLPLLNGKHIVAKSQTGSGKTAAFAIPICEKIRWEENLPQALILEPTRELTVQVQQEVFSLGRKKRIKVADVFGGFPIDKQIQTLRQKTHVVVGTPGRVMDHLRRESLKLNQVSHLVIDEADLMLDMGFLDEVKEIIARIPKGCQISLFSATLQPEIKELMEDHMDEAIQVEVTEDEERLLEEVGYLVSEEDKFFALLDILITEKPKNCIIFCGTREMVNVLFQKMRRKRIFCGLIHGEMEQRERLKNMAAFKRGAFRYLIATDVAARGIDLEGMSHVINYDFPTGRETYVHRIGRTGRNGKRGKAISLIGQEDRQMLAMVEGYMQKTLLLEERPKPTKEQEKAFWQEQRKRPTPTTGKHEALNRGITRLSIGGGRRSKMRAGDLVGAICSIPGVSMEDIGIIDIRDSKSQVEILNDKGGLVFAALQNKTIKGKVRKISR</sequence>
<keyword evidence="4" id="KW-0067">ATP-binding</keyword>
<evidence type="ECO:0000259" key="8">
    <source>
        <dbReference type="PROSITE" id="PS51194"/>
    </source>
</evidence>
<evidence type="ECO:0000256" key="6">
    <source>
        <dbReference type="PROSITE-ProRule" id="PRU00552"/>
    </source>
</evidence>
<name>A0ABT1EH25_9FIRM</name>
<dbReference type="PROSITE" id="PS51195">
    <property type="entry name" value="Q_MOTIF"/>
    <property type="match status" value="1"/>
</dbReference>
<evidence type="ECO:0000259" key="9">
    <source>
        <dbReference type="PROSITE" id="PS51195"/>
    </source>
</evidence>
<dbReference type="InterPro" id="IPR012677">
    <property type="entry name" value="Nucleotide-bd_a/b_plait_sf"/>
</dbReference>
<comment type="similarity">
    <text evidence="5">Belongs to the DEAD box helicase family.</text>
</comment>
<dbReference type="EMBL" id="JAMZFV010000006">
    <property type="protein sequence ID" value="MCP1109821.1"/>
    <property type="molecule type" value="Genomic_DNA"/>
</dbReference>
<evidence type="ECO:0000313" key="10">
    <source>
        <dbReference type="EMBL" id="MCP1109821.1"/>
    </source>
</evidence>
<evidence type="ECO:0000259" key="7">
    <source>
        <dbReference type="PROSITE" id="PS51192"/>
    </source>
</evidence>
<dbReference type="InterPro" id="IPR011545">
    <property type="entry name" value="DEAD/DEAH_box_helicase_dom"/>
</dbReference>
<dbReference type="PROSITE" id="PS51194">
    <property type="entry name" value="HELICASE_CTER"/>
    <property type="match status" value="1"/>
</dbReference>
<dbReference type="SMART" id="SM00490">
    <property type="entry name" value="HELICc"/>
    <property type="match status" value="1"/>
</dbReference>
<evidence type="ECO:0000313" key="11">
    <source>
        <dbReference type="Proteomes" id="UP001523565"/>
    </source>
</evidence>
<protein>
    <submittedName>
        <fullName evidence="10">DEAD/DEAH box helicase</fullName>
    </submittedName>
</protein>
<dbReference type="RefSeq" id="WP_262068702.1">
    <property type="nucleotide sequence ID" value="NZ_JAMXOC010000006.1"/>
</dbReference>
<dbReference type="Pfam" id="PF00270">
    <property type="entry name" value="DEAD"/>
    <property type="match status" value="1"/>
</dbReference>
<dbReference type="SMART" id="SM00487">
    <property type="entry name" value="DEXDc"/>
    <property type="match status" value="1"/>
</dbReference>
<dbReference type="InterPro" id="IPR044742">
    <property type="entry name" value="DEAD/DEAH_RhlB"/>
</dbReference>
<dbReference type="Proteomes" id="UP001523565">
    <property type="component" value="Unassembled WGS sequence"/>
</dbReference>
<evidence type="ECO:0000256" key="2">
    <source>
        <dbReference type="ARBA" id="ARBA00022801"/>
    </source>
</evidence>
<dbReference type="GO" id="GO:0004386">
    <property type="term" value="F:helicase activity"/>
    <property type="evidence" value="ECO:0007669"/>
    <property type="project" value="UniProtKB-KW"/>
</dbReference>
<evidence type="ECO:0000256" key="3">
    <source>
        <dbReference type="ARBA" id="ARBA00022806"/>
    </source>
</evidence>
<keyword evidence="2" id="KW-0378">Hydrolase</keyword>
<dbReference type="PANTHER" id="PTHR47959:SF1">
    <property type="entry name" value="ATP-DEPENDENT RNA HELICASE DBPA"/>
    <property type="match status" value="1"/>
</dbReference>
<dbReference type="InterPro" id="IPR050079">
    <property type="entry name" value="DEAD_box_RNA_helicase"/>
</dbReference>
<dbReference type="SUPFAM" id="SSF52540">
    <property type="entry name" value="P-loop containing nucleoside triphosphate hydrolases"/>
    <property type="match status" value="1"/>
</dbReference>
<feature type="domain" description="DEAD-box RNA helicase Q" evidence="9">
    <location>
        <begin position="7"/>
        <end position="35"/>
    </location>
</feature>
<evidence type="ECO:0000256" key="5">
    <source>
        <dbReference type="ARBA" id="ARBA00038437"/>
    </source>
</evidence>
<proteinExistence type="inferred from homology"/>
<dbReference type="PANTHER" id="PTHR47959">
    <property type="entry name" value="ATP-DEPENDENT RNA HELICASE RHLE-RELATED"/>
    <property type="match status" value="1"/>
</dbReference>
<keyword evidence="3 10" id="KW-0347">Helicase</keyword>
<comment type="caution">
    <text evidence="10">The sequence shown here is derived from an EMBL/GenBank/DDBJ whole genome shotgun (WGS) entry which is preliminary data.</text>
</comment>
<evidence type="ECO:0000256" key="4">
    <source>
        <dbReference type="ARBA" id="ARBA00022840"/>
    </source>
</evidence>
<dbReference type="Gene3D" id="3.40.50.300">
    <property type="entry name" value="P-loop containing nucleotide triphosphate hydrolases"/>
    <property type="match status" value="2"/>
</dbReference>
<feature type="domain" description="Helicase ATP-binding" evidence="7">
    <location>
        <begin position="38"/>
        <end position="208"/>
    </location>
</feature>
<dbReference type="PROSITE" id="PS51192">
    <property type="entry name" value="HELICASE_ATP_BIND_1"/>
    <property type="match status" value="1"/>
</dbReference>
<accession>A0ABT1EH25</accession>
<dbReference type="InterPro" id="IPR014001">
    <property type="entry name" value="Helicase_ATP-bd"/>
</dbReference>
<gene>
    <name evidence="10" type="ORF">NK118_06080</name>
</gene>
<reference evidence="10 11" key="1">
    <citation type="journal article" date="2022" name="Genome Biol. Evol.">
        <title>Host diet, physiology and behaviors set the stage for Lachnospiraceae cladogenesis.</title>
        <authorList>
            <person name="Vera-Ponce De Leon A."/>
            <person name="Schneider M."/>
            <person name="Jahnes B.C."/>
            <person name="Sadowski V."/>
            <person name="Camuy-Velez L.A."/>
            <person name="Duan J."/>
            <person name="Sabree Z.L."/>
        </authorList>
    </citation>
    <scope>NUCLEOTIDE SEQUENCE [LARGE SCALE GENOMIC DNA]</scope>
    <source>
        <strain evidence="10 11">PAL227</strain>
    </source>
</reference>
<dbReference type="InterPro" id="IPR005580">
    <property type="entry name" value="DbpA/CsdA_RNA-bd_dom"/>
</dbReference>
<dbReference type="InterPro" id="IPR027417">
    <property type="entry name" value="P-loop_NTPase"/>
</dbReference>